<proteinExistence type="predicted"/>
<dbReference type="InterPro" id="IPR000832">
    <property type="entry name" value="GPCR_2_secretin-like"/>
</dbReference>
<keyword evidence="3 6" id="KW-1133">Transmembrane helix</keyword>
<dbReference type="PANTHER" id="PTHR45902">
    <property type="entry name" value="LATROPHILIN RECEPTOR-LIKE PROTEIN A"/>
    <property type="match status" value="1"/>
</dbReference>
<reference evidence="9" key="1">
    <citation type="submission" date="2021-03" db="EMBL/GenBank/DDBJ databases">
        <authorList>
            <person name="Bekaert M."/>
        </authorList>
    </citation>
    <scope>NUCLEOTIDE SEQUENCE</scope>
</reference>
<evidence type="ECO:0000256" key="5">
    <source>
        <dbReference type="SAM" id="MobiDB-lite"/>
    </source>
</evidence>
<evidence type="ECO:0000256" key="7">
    <source>
        <dbReference type="SAM" id="SignalP"/>
    </source>
</evidence>
<organism evidence="9 10">
    <name type="scientific">Mytilus edulis</name>
    <name type="common">Blue mussel</name>
    <dbReference type="NCBI Taxonomy" id="6550"/>
    <lineage>
        <taxon>Eukaryota</taxon>
        <taxon>Metazoa</taxon>
        <taxon>Spiralia</taxon>
        <taxon>Lophotrochozoa</taxon>
        <taxon>Mollusca</taxon>
        <taxon>Bivalvia</taxon>
        <taxon>Autobranchia</taxon>
        <taxon>Pteriomorphia</taxon>
        <taxon>Mytilida</taxon>
        <taxon>Mytiloidea</taxon>
        <taxon>Mytilidae</taxon>
        <taxon>Mytilinae</taxon>
        <taxon>Mytilus</taxon>
    </lineage>
</organism>
<accession>A0A8S3UDG6</accession>
<dbReference type="Proteomes" id="UP000683360">
    <property type="component" value="Unassembled WGS sequence"/>
</dbReference>
<dbReference type="GO" id="GO:0016020">
    <property type="term" value="C:membrane"/>
    <property type="evidence" value="ECO:0007669"/>
    <property type="project" value="UniProtKB-SubCell"/>
</dbReference>
<feature type="transmembrane region" description="Helical" evidence="6">
    <location>
        <begin position="1121"/>
        <end position="1147"/>
    </location>
</feature>
<feature type="region of interest" description="Disordered" evidence="5">
    <location>
        <begin position="1234"/>
        <end position="1254"/>
    </location>
</feature>
<evidence type="ECO:0000256" key="6">
    <source>
        <dbReference type="SAM" id="Phobius"/>
    </source>
</evidence>
<dbReference type="GO" id="GO:0007166">
    <property type="term" value="P:cell surface receptor signaling pathway"/>
    <property type="evidence" value="ECO:0007669"/>
    <property type="project" value="InterPro"/>
</dbReference>
<name>A0A8S3UDG6_MYTED</name>
<evidence type="ECO:0000313" key="9">
    <source>
        <dbReference type="EMBL" id="CAG2240225.1"/>
    </source>
</evidence>
<dbReference type="AlphaFoldDB" id="A0A8S3UDG6"/>
<dbReference type="GO" id="GO:0004930">
    <property type="term" value="F:G protein-coupled receptor activity"/>
    <property type="evidence" value="ECO:0007669"/>
    <property type="project" value="InterPro"/>
</dbReference>
<feature type="transmembrane region" description="Helical" evidence="6">
    <location>
        <begin position="1077"/>
        <end position="1098"/>
    </location>
</feature>
<keyword evidence="7" id="KW-0732">Signal</keyword>
<sequence length="1254" mass="144156">MKSFHHATTLQLISTYAVVSVYCLELSHIMDAYRARCGNTVCGPQKYDSTNEKVREYCPECICDDICILYKNCCPDHYFRFPLSCIETSLLDFNPDSYEKSIAMISHCPVSSDNTTKTKCEMSTSLLQKFQNIPVYSRTSGLTYRNIHCSVCHNESTGDIRHWKIEIECAEFADFNFLSSYSEVFDYAEEKKCDIFYSSEDIYGLHINTCADNSNSIISKCNVSGTWKKYDADLDYACQLYENRFNFFKNVFCQLCNPPNDLATDDVISKCNATGLWEDSNTDLEKACLNNIYSPLTAPFKNIYCYLCNSNDRNRTTNMHFKELVYTIEEEMKNQTEFVLNLKSLDLNLASIIESGTKYLNDTSPETLATKNPNRIQEKDFFNLNKTSILLQYFAFSGSPVFCHNYSFSSRLSDCNCNDSCFFQRGCCIDKYFQNSTTCTDPQYSDQKNRYLVFDTCTKSTSMQFETLCSMSDITKFFTFLPVEIQIDTSYTHFKNIYCALGSDGFNHSDLLITKSMSMWDLSIRCNVYVPPLFFLSFEDYFRFLQENGCSVKYNPSEYVICEEREDKYCNVSGNWVHGDQDIKFACENVNMPRNLYKSKNVFCAMCNPEQSHKVEYSECNTTGLWGKYDKDTEDNCLSMPSIEYLAPYKNKFCEICNKERIYETQSQSQEFDHIIYIKDFKPPPTYRVIFEFSNYKQSSKHKRQTPSCNASQILFLNECRDIRCYPGRMHVDTGCTPIFQATADLGYILYAGLKTSLVSDVNDTKPFIESVGQSFKDFLTTRLSLWFIDFETSILYSNLYCPDSKPNKLDKGIEVLISTYHKFFIRDSVNRSMTEETLLSLLGSTFNVTYDEFQQPFLIHRDENAFNLLTLVSRFQFTDKCFTKETSESLRGRLYVHSHVTQLLICEQIELNFTEFKINLKNLQLTVLASKAVIEPDEYILISHRQARICIDRLQTLNASRNTSNSGDVWNIVSMVFTCISLLCLFLTFLTYCIFPSLRTLPGKNNMCLVFSIFSAQLLFQFVEFGTTSDIGCKVIGVLIHYFWLVTFGCLSVCSFHMYRVFTSKTGIRISETSRLVIYIIYSYGTPAIIVSLNMIITRSLSSVTSIGYGGRICFLNQPIAYVVTFAVPISLVCCTNIFFFIATTYKIAKRPKLKNDSQMNLNQIHFTVYVKLFSITGITWIFQIIDSFIPVSAFSTIISILNALQGVFIFISYVCNKRVLSLYNKTRMSFSGYSSTRTNRHTASTGLSGSAL</sequence>
<feature type="transmembrane region" description="Helical" evidence="6">
    <location>
        <begin position="1193"/>
        <end position="1217"/>
    </location>
</feature>
<feature type="chain" id="PRO_5035832007" description="G-protein coupled receptors family 2 profile 2 domain-containing protein" evidence="7">
    <location>
        <begin position="24"/>
        <end position="1254"/>
    </location>
</feature>
<evidence type="ECO:0000259" key="8">
    <source>
        <dbReference type="PROSITE" id="PS50261"/>
    </source>
</evidence>
<evidence type="ECO:0000256" key="1">
    <source>
        <dbReference type="ARBA" id="ARBA00004141"/>
    </source>
</evidence>
<feature type="transmembrane region" description="Helical" evidence="6">
    <location>
        <begin position="1036"/>
        <end position="1057"/>
    </location>
</feature>
<gene>
    <name evidence="9" type="ORF">MEDL_52553</name>
</gene>
<feature type="signal peptide" evidence="7">
    <location>
        <begin position="1"/>
        <end position="23"/>
    </location>
</feature>
<keyword evidence="2 6" id="KW-0812">Transmembrane</keyword>
<feature type="transmembrane region" description="Helical" evidence="6">
    <location>
        <begin position="1168"/>
        <end position="1187"/>
    </location>
</feature>
<comment type="subcellular location">
    <subcellularLocation>
        <location evidence="1">Membrane</location>
        <topology evidence="1">Multi-pass membrane protein</topology>
    </subcellularLocation>
</comment>
<evidence type="ECO:0000256" key="3">
    <source>
        <dbReference type="ARBA" id="ARBA00022989"/>
    </source>
</evidence>
<feature type="transmembrane region" description="Helical" evidence="6">
    <location>
        <begin position="1008"/>
        <end position="1024"/>
    </location>
</feature>
<dbReference type="PANTHER" id="PTHR45902:SF1">
    <property type="entry name" value="LATROPHILIN RECEPTOR-LIKE PROTEIN A"/>
    <property type="match status" value="1"/>
</dbReference>
<feature type="transmembrane region" description="Helical" evidence="6">
    <location>
        <begin position="970"/>
        <end position="996"/>
    </location>
</feature>
<dbReference type="CDD" id="cd15039">
    <property type="entry name" value="7tmB3_Methuselah-like"/>
    <property type="match status" value="1"/>
</dbReference>
<keyword evidence="10" id="KW-1185">Reference proteome</keyword>
<dbReference type="Pfam" id="PF00002">
    <property type="entry name" value="7tm_2"/>
    <property type="match status" value="1"/>
</dbReference>
<dbReference type="InterPro" id="IPR017981">
    <property type="entry name" value="GPCR_2-like_7TM"/>
</dbReference>
<evidence type="ECO:0000313" key="10">
    <source>
        <dbReference type="Proteomes" id="UP000683360"/>
    </source>
</evidence>
<feature type="domain" description="G-protein coupled receptors family 2 profile 2" evidence="8">
    <location>
        <begin position="971"/>
        <end position="1219"/>
    </location>
</feature>
<dbReference type="EMBL" id="CAJPWZ010002551">
    <property type="protein sequence ID" value="CAG2240225.1"/>
    <property type="molecule type" value="Genomic_DNA"/>
</dbReference>
<dbReference type="PROSITE" id="PS50261">
    <property type="entry name" value="G_PROTEIN_RECEP_F2_4"/>
    <property type="match status" value="1"/>
</dbReference>
<evidence type="ECO:0000256" key="2">
    <source>
        <dbReference type="ARBA" id="ARBA00022692"/>
    </source>
</evidence>
<keyword evidence="4 6" id="KW-0472">Membrane</keyword>
<protein>
    <recommendedName>
        <fullName evidence="8">G-protein coupled receptors family 2 profile 2 domain-containing protein</fullName>
    </recommendedName>
</protein>
<evidence type="ECO:0000256" key="4">
    <source>
        <dbReference type="ARBA" id="ARBA00023136"/>
    </source>
</evidence>
<dbReference type="Gene3D" id="1.20.1070.10">
    <property type="entry name" value="Rhodopsin 7-helix transmembrane proteins"/>
    <property type="match status" value="1"/>
</dbReference>
<comment type="caution">
    <text evidence="9">The sequence shown here is derived from an EMBL/GenBank/DDBJ whole genome shotgun (WGS) entry which is preliminary data.</text>
</comment>
<dbReference type="InterPro" id="IPR053231">
    <property type="entry name" value="GPCR_LN-TM7"/>
</dbReference>
<dbReference type="OrthoDB" id="10051649at2759"/>